<name>A0A6M0SIY7_CLOBO</name>
<evidence type="ECO:0000259" key="2">
    <source>
        <dbReference type="PROSITE" id="PS50943"/>
    </source>
</evidence>
<proteinExistence type="predicted"/>
<dbReference type="RefSeq" id="WP_252233065.1">
    <property type="nucleotide sequence ID" value="NZ_QRCW01000017.1"/>
</dbReference>
<dbReference type="InterPro" id="IPR001387">
    <property type="entry name" value="Cro/C1-type_HTH"/>
</dbReference>
<dbReference type="InterPro" id="IPR049639">
    <property type="entry name" value="RstR"/>
</dbReference>
<feature type="domain" description="HTH cro/C1-type" evidence="2">
    <location>
        <begin position="11"/>
        <end position="65"/>
    </location>
</feature>
<protein>
    <submittedName>
        <fullName evidence="3">XRE family transcriptional regulator</fullName>
    </submittedName>
</protein>
<dbReference type="PROSITE" id="PS50943">
    <property type="entry name" value="HTH_CROC1"/>
    <property type="match status" value="1"/>
</dbReference>
<dbReference type="Pfam" id="PF01381">
    <property type="entry name" value="HTH_3"/>
    <property type="match status" value="1"/>
</dbReference>
<reference evidence="3 4" key="1">
    <citation type="submission" date="2019-02" db="EMBL/GenBank/DDBJ databases">
        <title>Genome sequencing of Clostridium botulinum clinical isolates.</title>
        <authorList>
            <person name="Brunt J."/>
            <person name="Van Vliet A.H.M."/>
            <person name="Stringer S.C."/>
            <person name="Grant K.A."/>
            <person name="Carter A.C."/>
            <person name="Peck M.W."/>
        </authorList>
    </citation>
    <scope>NUCLEOTIDE SEQUENCE [LARGE SCALE GENOMIC DNA]</scope>
    <source>
        <strain evidence="3 4">H113700579</strain>
    </source>
</reference>
<dbReference type="EMBL" id="SGKU01000001">
    <property type="protein sequence ID" value="NFA41010.1"/>
    <property type="molecule type" value="Genomic_DNA"/>
</dbReference>
<dbReference type="PANTHER" id="PTHR46558:SF11">
    <property type="entry name" value="HTH-TYPE TRANSCRIPTIONAL REGULATOR XRE"/>
    <property type="match status" value="1"/>
</dbReference>
<dbReference type="NCBIfam" id="NF041951">
    <property type="entry name" value="phage_RstR"/>
    <property type="match status" value="1"/>
</dbReference>
<evidence type="ECO:0000313" key="3">
    <source>
        <dbReference type="EMBL" id="NFA41010.1"/>
    </source>
</evidence>
<accession>A0A6M0SIY7</accession>
<gene>
    <name evidence="3" type="ORF">EXM65_00125</name>
</gene>
<dbReference type="CDD" id="cd00093">
    <property type="entry name" value="HTH_XRE"/>
    <property type="match status" value="1"/>
</dbReference>
<dbReference type="PANTHER" id="PTHR46558">
    <property type="entry name" value="TRACRIPTIONAL REGULATORY PROTEIN-RELATED-RELATED"/>
    <property type="match status" value="1"/>
</dbReference>
<dbReference type="Gene3D" id="1.10.260.40">
    <property type="entry name" value="lambda repressor-like DNA-binding domains"/>
    <property type="match status" value="1"/>
</dbReference>
<dbReference type="Proteomes" id="UP000472355">
    <property type="component" value="Unassembled WGS sequence"/>
</dbReference>
<evidence type="ECO:0000313" key="4">
    <source>
        <dbReference type="Proteomes" id="UP000472355"/>
    </source>
</evidence>
<keyword evidence="1" id="KW-0238">DNA-binding</keyword>
<dbReference type="SUPFAM" id="SSF47413">
    <property type="entry name" value="lambda repressor-like DNA-binding domains"/>
    <property type="match status" value="1"/>
</dbReference>
<evidence type="ECO:0000256" key="1">
    <source>
        <dbReference type="ARBA" id="ARBA00023125"/>
    </source>
</evidence>
<comment type="caution">
    <text evidence="3">The sequence shown here is derived from an EMBL/GenBank/DDBJ whole genome shotgun (WGS) entry which is preliminary data.</text>
</comment>
<sequence>MIKSVQFKERLVTLRKEKGLTQYDLATQLGFSRGQIGNYEQGSREPDQETLLKIAKFFNVSSDYLLGISDKRNYTDDNDITIALHSDVEYDDLPDEARKEINNFIEYVKQKYKK</sequence>
<dbReference type="SMART" id="SM00530">
    <property type="entry name" value="HTH_XRE"/>
    <property type="match status" value="1"/>
</dbReference>
<dbReference type="GO" id="GO:0003677">
    <property type="term" value="F:DNA binding"/>
    <property type="evidence" value="ECO:0007669"/>
    <property type="project" value="UniProtKB-KW"/>
</dbReference>
<dbReference type="InterPro" id="IPR010982">
    <property type="entry name" value="Lambda_DNA-bd_dom_sf"/>
</dbReference>
<dbReference type="AlphaFoldDB" id="A0A6M0SIY7"/>
<organism evidence="3 4">
    <name type="scientific">Clostridium botulinum</name>
    <dbReference type="NCBI Taxonomy" id="1491"/>
    <lineage>
        <taxon>Bacteria</taxon>
        <taxon>Bacillati</taxon>
        <taxon>Bacillota</taxon>
        <taxon>Clostridia</taxon>
        <taxon>Eubacteriales</taxon>
        <taxon>Clostridiaceae</taxon>
        <taxon>Clostridium</taxon>
    </lineage>
</organism>